<dbReference type="KEGG" id="cbat:M666_06315"/>
<evidence type="ECO:0000313" key="1">
    <source>
        <dbReference type="EMBL" id="AIZ41218.1"/>
    </source>
</evidence>
<accession>A0AAU8REV2</accession>
<gene>
    <name evidence="1" type="ORF">M666_06315</name>
</gene>
<dbReference type="EMBL" id="CP009976">
    <property type="protein sequence ID" value="AIZ41218.1"/>
    <property type="molecule type" value="Genomic_DNA"/>
</dbReference>
<organism evidence="1 2">
    <name type="scientific">Cellulophaga baltica 18</name>
    <dbReference type="NCBI Taxonomy" id="1348584"/>
    <lineage>
        <taxon>Bacteria</taxon>
        <taxon>Pseudomonadati</taxon>
        <taxon>Bacteroidota</taxon>
        <taxon>Flavobacteriia</taxon>
        <taxon>Flavobacteriales</taxon>
        <taxon>Flavobacteriaceae</taxon>
        <taxon>Cellulophaga</taxon>
    </lineage>
</organism>
<evidence type="ECO:0000313" key="2">
    <source>
        <dbReference type="Proteomes" id="UP000030786"/>
    </source>
</evidence>
<dbReference type="AlphaFoldDB" id="A0AAU8REV2"/>
<protein>
    <submittedName>
        <fullName evidence="1">Uncharacterized protein</fullName>
    </submittedName>
</protein>
<name>A0AAU8REV2_9FLAO</name>
<sequence length="157" mass="18306">MVGLSSISIKFWAMLNGYFLRRKYKNQLLDYLNYSIHILSVKSFDDLIVCEISLISENELIDLGNTILVNDKDRGFIKQILLQYFQGDHDSKFRSIRIGLNDDNLLPVDVKATNRFVMGFEQFFKNHRYGSNYINKDGGLIFHTSMGTQSLYLKKLY</sequence>
<dbReference type="Proteomes" id="UP000030786">
    <property type="component" value="Chromosome"/>
</dbReference>
<proteinExistence type="predicted"/>
<reference evidence="1 2" key="1">
    <citation type="journal article" date="2014" name="Environ. Microbiol.">
        <title>Contrasting genomic patterns and infection strategies of two co-existing Bacteroidetes podovirus genera.</title>
        <authorList>
            <person name="Holmfeldt K."/>
            <person name="Howard-Varona C."/>
            <person name="Solonenko N."/>
            <person name="Sullivan M.B."/>
        </authorList>
    </citation>
    <scope>NUCLEOTIDE SEQUENCE [LARGE SCALE GENOMIC DNA]</scope>
    <source>
        <strain evidence="1 2">18</strain>
    </source>
</reference>